<organism evidence="1 2">
    <name type="scientific">Ignelater luminosus</name>
    <name type="common">Cucubano</name>
    <name type="synonym">Pyrophorus luminosus</name>
    <dbReference type="NCBI Taxonomy" id="2038154"/>
    <lineage>
        <taxon>Eukaryota</taxon>
        <taxon>Metazoa</taxon>
        <taxon>Ecdysozoa</taxon>
        <taxon>Arthropoda</taxon>
        <taxon>Hexapoda</taxon>
        <taxon>Insecta</taxon>
        <taxon>Pterygota</taxon>
        <taxon>Neoptera</taxon>
        <taxon>Endopterygota</taxon>
        <taxon>Coleoptera</taxon>
        <taxon>Polyphaga</taxon>
        <taxon>Elateriformia</taxon>
        <taxon>Elateroidea</taxon>
        <taxon>Elateridae</taxon>
        <taxon>Agrypninae</taxon>
        <taxon>Pyrophorini</taxon>
        <taxon>Ignelater</taxon>
    </lineage>
</organism>
<accession>A0A8K0C5X1</accession>
<dbReference type="Proteomes" id="UP000801492">
    <property type="component" value="Unassembled WGS sequence"/>
</dbReference>
<dbReference type="AlphaFoldDB" id="A0A8K0C5X1"/>
<comment type="caution">
    <text evidence="1">The sequence shown here is derived from an EMBL/GenBank/DDBJ whole genome shotgun (WGS) entry which is preliminary data.</text>
</comment>
<evidence type="ECO:0000313" key="2">
    <source>
        <dbReference type="Proteomes" id="UP000801492"/>
    </source>
</evidence>
<name>A0A8K0C5X1_IGNLU</name>
<gene>
    <name evidence="1" type="ORF">ILUMI_25140</name>
</gene>
<reference evidence="1" key="1">
    <citation type="submission" date="2019-08" db="EMBL/GenBank/DDBJ databases">
        <title>The genome of the North American firefly Photinus pyralis.</title>
        <authorList>
            <consortium name="Photinus pyralis genome working group"/>
            <person name="Fallon T.R."/>
            <person name="Sander Lower S.E."/>
            <person name="Weng J.-K."/>
        </authorList>
    </citation>
    <scope>NUCLEOTIDE SEQUENCE</scope>
    <source>
        <strain evidence="1">TRF0915ILg1</strain>
        <tissue evidence="1">Whole body</tissue>
    </source>
</reference>
<proteinExistence type="predicted"/>
<evidence type="ECO:0000313" key="1">
    <source>
        <dbReference type="EMBL" id="KAF2881033.1"/>
    </source>
</evidence>
<sequence>MNPKRKSPDVLFSYQDAVAEVSRYFCCDDSDMPLSILRSSKKKQVHRCISDAAKLIRNHTFDTCEPCGCRKLRCFQVISAKKQREVINSFNTMADRNDQNSYLCVLIELKSK</sequence>
<dbReference type="EMBL" id="VTPC01090873">
    <property type="protein sequence ID" value="KAF2881033.1"/>
    <property type="molecule type" value="Genomic_DNA"/>
</dbReference>
<dbReference type="OrthoDB" id="6780548at2759"/>
<keyword evidence="2" id="KW-1185">Reference proteome</keyword>
<protein>
    <submittedName>
        <fullName evidence="1">Uncharacterized protein</fullName>
    </submittedName>
</protein>